<dbReference type="GO" id="GO:0034599">
    <property type="term" value="P:cellular response to oxidative stress"/>
    <property type="evidence" value="ECO:0007669"/>
    <property type="project" value="TreeGrafter"/>
</dbReference>
<organism evidence="7 8">
    <name type="scientific">Vibrio scophthalmi</name>
    <dbReference type="NCBI Taxonomy" id="45658"/>
    <lineage>
        <taxon>Bacteria</taxon>
        <taxon>Pseudomonadati</taxon>
        <taxon>Pseudomonadota</taxon>
        <taxon>Gammaproteobacteria</taxon>
        <taxon>Vibrionales</taxon>
        <taxon>Vibrionaceae</taxon>
        <taxon>Vibrio</taxon>
    </lineage>
</organism>
<dbReference type="EC" id="1.8.4.11" evidence="5"/>
<dbReference type="Pfam" id="PF01625">
    <property type="entry name" value="PMSR"/>
    <property type="match status" value="1"/>
</dbReference>
<dbReference type="NCBIfam" id="TIGR00401">
    <property type="entry name" value="msrA"/>
    <property type="match status" value="1"/>
</dbReference>
<feature type="domain" description="Peptide methionine sulphoxide reductase MsrA" evidence="6">
    <location>
        <begin position="3"/>
        <end position="146"/>
    </location>
</feature>
<dbReference type="HAMAP" id="MF_01401">
    <property type="entry name" value="MsrA"/>
    <property type="match status" value="1"/>
</dbReference>
<evidence type="ECO:0000256" key="1">
    <source>
        <dbReference type="ARBA" id="ARBA00005591"/>
    </source>
</evidence>
<dbReference type="AlphaFoldDB" id="A0A1E3WPD2"/>
<comment type="catalytic activity">
    <reaction evidence="4 5">
        <text>[thioredoxin]-disulfide + L-methionine + H2O = L-methionine (S)-S-oxide + [thioredoxin]-dithiol</text>
        <dbReference type="Rhea" id="RHEA:19993"/>
        <dbReference type="Rhea" id="RHEA-COMP:10698"/>
        <dbReference type="Rhea" id="RHEA-COMP:10700"/>
        <dbReference type="ChEBI" id="CHEBI:15377"/>
        <dbReference type="ChEBI" id="CHEBI:29950"/>
        <dbReference type="ChEBI" id="CHEBI:50058"/>
        <dbReference type="ChEBI" id="CHEBI:57844"/>
        <dbReference type="ChEBI" id="CHEBI:58772"/>
        <dbReference type="EC" id="1.8.4.11"/>
    </reaction>
</comment>
<dbReference type="Proteomes" id="UP000095131">
    <property type="component" value="Unassembled WGS sequence"/>
</dbReference>
<dbReference type="InterPro" id="IPR050162">
    <property type="entry name" value="MsrA_MetSO_reductase"/>
</dbReference>
<dbReference type="RefSeq" id="WP_069446781.1">
    <property type="nucleotide sequence ID" value="NZ_CP195089.1"/>
</dbReference>
<dbReference type="Gene3D" id="3.30.1060.10">
    <property type="entry name" value="Peptide methionine sulphoxide reductase MsrA"/>
    <property type="match status" value="1"/>
</dbReference>
<evidence type="ECO:0000313" key="8">
    <source>
        <dbReference type="Proteomes" id="UP000095131"/>
    </source>
</evidence>
<comment type="similarity">
    <text evidence="1 5">Belongs to the MsrA Met sulfoxide reductase family.</text>
</comment>
<dbReference type="EMBL" id="MDCJ01000002">
    <property type="protein sequence ID" value="ODS11618.1"/>
    <property type="molecule type" value="Genomic_DNA"/>
</dbReference>
<dbReference type="InterPro" id="IPR002569">
    <property type="entry name" value="Met_Sox_Rdtase_MsrA_dom"/>
</dbReference>
<reference evidence="7 8" key="1">
    <citation type="submission" date="2016-08" db="EMBL/GenBank/DDBJ databases">
        <title>Genome sequencing of Vibrio scophthalmi strain FP3289, an isolated from Paralichthys olivaceus.</title>
        <authorList>
            <person name="Han H.-J."/>
        </authorList>
    </citation>
    <scope>NUCLEOTIDE SEQUENCE [LARGE SCALE GENOMIC DNA]</scope>
    <source>
        <strain evidence="7 8">FP3289</strain>
    </source>
</reference>
<dbReference type="PANTHER" id="PTHR42799:SF2">
    <property type="entry name" value="MITOCHONDRIAL PEPTIDE METHIONINE SULFOXIDE REDUCTASE"/>
    <property type="match status" value="1"/>
</dbReference>
<keyword evidence="2 5" id="KW-0560">Oxidoreductase</keyword>
<dbReference type="GO" id="GO:0008113">
    <property type="term" value="F:peptide-methionine (S)-S-oxide reductase activity"/>
    <property type="evidence" value="ECO:0007669"/>
    <property type="project" value="UniProtKB-UniRule"/>
</dbReference>
<dbReference type="GO" id="GO:0033744">
    <property type="term" value="F:L-methionine:thioredoxin-disulfide S-oxidoreductase activity"/>
    <property type="evidence" value="ECO:0007669"/>
    <property type="project" value="RHEA"/>
</dbReference>
<comment type="function">
    <text evidence="5">Has an important function as a repair enzyme for proteins that have been inactivated by oxidation. Catalyzes the reversible oxidation-reduction of methionine sulfoxide in proteins to methionine.</text>
</comment>
<evidence type="ECO:0000256" key="2">
    <source>
        <dbReference type="ARBA" id="ARBA00023002"/>
    </source>
</evidence>
<name>A0A1E3WPD2_9VIBR</name>
<comment type="catalytic activity">
    <reaction evidence="3 5">
        <text>L-methionyl-[protein] + [thioredoxin]-disulfide + H2O = L-methionyl-(S)-S-oxide-[protein] + [thioredoxin]-dithiol</text>
        <dbReference type="Rhea" id="RHEA:14217"/>
        <dbReference type="Rhea" id="RHEA-COMP:10698"/>
        <dbReference type="Rhea" id="RHEA-COMP:10700"/>
        <dbReference type="Rhea" id="RHEA-COMP:12313"/>
        <dbReference type="Rhea" id="RHEA-COMP:12315"/>
        <dbReference type="ChEBI" id="CHEBI:15377"/>
        <dbReference type="ChEBI" id="CHEBI:16044"/>
        <dbReference type="ChEBI" id="CHEBI:29950"/>
        <dbReference type="ChEBI" id="CHEBI:44120"/>
        <dbReference type="ChEBI" id="CHEBI:50058"/>
        <dbReference type="EC" id="1.8.4.11"/>
    </reaction>
</comment>
<evidence type="ECO:0000256" key="4">
    <source>
        <dbReference type="ARBA" id="ARBA00048782"/>
    </source>
</evidence>
<sequence>MQEIYFAGGCLWGVQEFMRHLPGVISTEAGRVNGSSDTTSTPYDGYAECVRTLFDPQQVSIAQLMDFFFEIIDPYSLNKQGDDVGEKYRTGVYSTNADHLSQVKQYIAQRSDADKIVVEVLPMHNYVKSDLEHQDRLTNHPNDYCHIPLDLLYKYKLQK</sequence>
<dbReference type="GO" id="GO:0005737">
    <property type="term" value="C:cytoplasm"/>
    <property type="evidence" value="ECO:0007669"/>
    <property type="project" value="TreeGrafter"/>
</dbReference>
<evidence type="ECO:0000256" key="3">
    <source>
        <dbReference type="ARBA" id="ARBA00047806"/>
    </source>
</evidence>
<dbReference type="NCBIfam" id="NF004038">
    <property type="entry name" value="PRK05528.1"/>
    <property type="match status" value="1"/>
</dbReference>
<accession>A0A1E3WPD2</accession>
<gene>
    <name evidence="5" type="primary">msrA</name>
    <name evidence="7" type="ORF">VSF3289_01885</name>
</gene>
<protein>
    <recommendedName>
        <fullName evidence="5">Peptide methionine sulfoxide reductase MsrA</fullName>
        <shortName evidence="5">Protein-methionine-S-oxide reductase</shortName>
        <ecNumber evidence="5">1.8.4.11</ecNumber>
    </recommendedName>
    <alternativeName>
        <fullName evidence="5">Peptide-methionine (S)-S-oxide reductase</fullName>
        <shortName evidence="5">Peptide Met(O) reductase</shortName>
    </alternativeName>
</protein>
<dbReference type="SUPFAM" id="SSF55068">
    <property type="entry name" value="Peptide methionine sulfoxide reductase"/>
    <property type="match status" value="1"/>
</dbReference>
<comment type="caution">
    <text evidence="7">The sequence shown here is derived from an EMBL/GenBank/DDBJ whole genome shotgun (WGS) entry which is preliminary data.</text>
</comment>
<dbReference type="PANTHER" id="PTHR42799">
    <property type="entry name" value="MITOCHONDRIAL PEPTIDE METHIONINE SULFOXIDE REDUCTASE"/>
    <property type="match status" value="1"/>
</dbReference>
<dbReference type="InterPro" id="IPR036509">
    <property type="entry name" value="Met_Sox_Rdtase_MsrA_sf"/>
</dbReference>
<dbReference type="PATRIC" id="fig|45658.8.peg.1891"/>
<evidence type="ECO:0000259" key="6">
    <source>
        <dbReference type="Pfam" id="PF01625"/>
    </source>
</evidence>
<evidence type="ECO:0000313" key="7">
    <source>
        <dbReference type="EMBL" id="ODS11618.1"/>
    </source>
</evidence>
<proteinExistence type="inferred from homology"/>
<feature type="active site" evidence="5">
    <location>
        <position position="10"/>
    </location>
</feature>
<evidence type="ECO:0000256" key="5">
    <source>
        <dbReference type="HAMAP-Rule" id="MF_01401"/>
    </source>
</evidence>